<dbReference type="SUPFAM" id="SSF159245">
    <property type="entry name" value="AttH-like"/>
    <property type="match status" value="1"/>
</dbReference>
<evidence type="ECO:0000313" key="2">
    <source>
        <dbReference type="Proteomes" id="UP001194539"/>
    </source>
</evidence>
<accession>A0ABS0PC88</accession>
<proteinExistence type="predicted"/>
<dbReference type="RefSeq" id="WP_197968780.1">
    <property type="nucleotide sequence ID" value="NZ_JACEGD010000038.1"/>
</dbReference>
<sequence length="371" mass="42595">MLSAQDDFIGHQLPTTFDHVMNSDPSWMERYWYTGHPKPDGDFIFDVGLGWHPNRNVMDGFAGVTVDGRQHNFRVSRRMRPNPLTTSIGPLHIQILEGLRRHRLLLEPNESSLAFDIEFIATMNPHEEEEHFRRRNGRVTEHMARAQQLGAYRGWIAVDGKRRDIEAAHWLGQRDHSWGIRGEMRTDETSPPVTFYPPFFYCWTTAQFANRGLHLFFKERAPGDLIYISGEEVTTIGERSRTTRKLAGIAHDVVWANDPHGQTVERAVFDAVFSDGTHRKVEVRTLPARYFLKGGLYGGLRGWFHGDDKGKFYSEHDVWTLADPDTRQLVRTLADHVIEVVDGDEVGYGIIEYGVGKGYEKYAQVQQHPPI</sequence>
<comment type="caution">
    <text evidence="1">The sequence shown here is derived from an EMBL/GenBank/DDBJ whole genome shotgun (WGS) entry which is preliminary data.</text>
</comment>
<reference evidence="1 2" key="1">
    <citation type="submission" date="2020-07" db="EMBL/GenBank/DDBJ databases">
        <title>Bradyrhizobium diversity isolated from nodules of indigenous legumes of Western Australia.</title>
        <authorList>
            <person name="Klepa M.S."/>
        </authorList>
    </citation>
    <scope>NUCLEOTIDE SEQUENCE [LARGE SCALE GENOMIC DNA]</scope>
    <source>
        <strain evidence="1 2">CNPSo 4019</strain>
    </source>
</reference>
<evidence type="ECO:0000313" key="1">
    <source>
        <dbReference type="EMBL" id="MBH5390846.1"/>
    </source>
</evidence>
<dbReference type="Proteomes" id="UP001194539">
    <property type="component" value="Unassembled WGS sequence"/>
</dbReference>
<organism evidence="1 2">
    <name type="scientific">Bradyrhizobium diversitatis</name>
    <dbReference type="NCBI Taxonomy" id="2755406"/>
    <lineage>
        <taxon>Bacteria</taxon>
        <taxon>Pseudomonadati</taxon>
        <taxon>Pseudomonadota</taxon>
        <taxon>Alphaproteobacteria</taxon>
        <taxon>Hyphomicrobiales</taxon>
        <taxon>Nitrobacteraceae</taxon>
        <taxon>Bradyrhizobium</taxon>
    </lineage>
</organism>
<protein>
    <submittedName>
        <fullName evidence="1">Uncharacterized protein</fullName>
    </submittedName>
</protein>
<dbReference type="EMBL" id="JACEGD010000038">
    <property type="protein sequence ID" value="MBH5390846.1"/>
    <property type="molecule type" value="Genomic_DNA"/>
</dbReference>
<keyword evidence="2" id="KW-1185">Reference proteome</keyword>
<gene>
    <name evidence="1" type="ORF">H1B27_31915</name>
</gene>
<name>A0ABS0PC88_9BRAD</name>